<evidence type="ECO:0000259" key="2">
    <source>
        <dbReference type="Pfam" id="PF14649"/>
    </source>
</evidence>
<dbReference type="PANTHER" id="PTHR13650">
    <property type="entry name" value="SPATACSIN"/>
    <property type="match status" value="1"/>
</dbReference>
<dbReference type="InterPro" id="IPR028107">
    <property type="entry name" value="Spatacsin_C_dom"/>
</dbReference>
<accession>A0A1D1XPJ7</accession>
<dbReference type="EMBL" id="GDJX01023618">
    <property type="protein sequence ID" value="JAT44318.1"/>
    <property type="molecule type" value="Transcribed_RNA"/>
</dbReference>
<name>A0A1D1XPJ7_9ARAE</name>
<dbReference type="InterPro" id="IPR028103">
    <property type="entry name" value="Spatacsin"/>
</dbReference>
<dbReference type="GO" id="GO:0005737">
    <property type="term" value="C:cytoplasm"/>
    <property type="evidence" value="ECO:0007669"/>
    <property type="project" value="TreeGrafter"/>
</dbReference>
<feature type="region of interest" description="Disordered" evidence="1">
    <location>
        <begin position="2596"/>
        <end position="2619"/>
    </location>
</feature>
<reference evidence="3" key="1">
    <citation type="submission" date="2015-07" db="EMBL/GenBank/DDBJ databases">
        <title>Transcriptome Assembly of Anthurium amnicola.</title>
        <authorList>
            <person name="Suzuki J."/>
        </authorList>
    </citation>
    <scope>NUCLEOTIDE SEQUENCE</scope>
</reference>
<dbReference type="Pfam" id="PF14649">
    <property type="entry name" value="Spatacsin_C"/>
    <property type="match status" value="1"/>
</dbReference>
<sequence>MGMRTTTTPSSSGSGEGPAILQLRRWGQFRPKVSDFSQVFISPTRKLLLLLSHQREALLLPLDEDRFGRGFQEPRTSNFGCREEDSAQNETCSTVPLGTESSDRFSPGGSSIFEQHAVICDVKSLAWVHCGDTYSHHGASVFREVLVVSDDHGITVHAFSNPDTGGQEIDALPKTDIVRGQWVEWGPTHNRQTKSKFGSDSSCESFNETNGFASIEGSQRVHNGVEFSESEPSSTLRNWFRTFLVEVDPSEAEDDFLVRFPVKSSLPHSAEVVSLSIFESILKFHESRTYKESHTVKENRAREYASESTDLISVCEDLRSYTQHIGSDTESIVPTTEVCENDSAGCVRNLYGCSRVFSSSANHYIGIVITHYGDGPDCSSNKNILLQKILVIILTVSHQGMQWICSVDLQESCANLNPALEWADFQFMEDFVVCLNISGLIYIFDAKTGNTVSCFDVVQSCDVRLKVNSELDQRMPPVMRKFSPIIERCTAEFQQANDFCRKGTFSDSDVTTKRIFRRLLVTSYSLMLAAIDEYGVIYLICADDYVLENNAASELMSSFWHFGLGMLAGWKVAACEIGRQKAFSEYLSAHRFNSFSDSDGKFSNINITAEVEQKRKKRQCTQFGRDQMDSYPSGFSVHSQIISCQICQSKIPATCTRRVFLPIDKFRMEEVCFSPFGITRLVRRNKIEATIVHTSLHAAISAYDERDLNNGLHSQCFSSFSKESALGSEAIGCCFEGLLYLVTQEGFSVVLPSISLSSNVIPSESISYWQSNIEGTCQTKNILGRSGCKVVFSPWQMEVLDRTLLYEGPEEADYICRENGWDLKVARMRRLELALYYLKVDEIEKSLEMLVDVNLAEEGTLRLLLTSAYKIFCKGGSENEVATASRLLTLAACFATKMVQRYGLQELEKDGPTLGFRRGVNSHMQRTLVEISNSRRLEEMAHYLEIIRNLQQRLSVKRRKPSHGMIDGMNTLSLAETSTSNDESLMPNSVSSVVVDASESEKLGEKTLALSDGITDRTDQLALSTTEQSVDMRISETALPIAITGVLGRMLIPRENPRDMITRWELDNIDLKTVVEEALHSGRLPLAVLQLHLQHLRAMVTEQEPHDSFGEVRDVGRAITYDLFLKGESNLAIATLQRLGEDVETSLRQLLFGTVRRSIRTQVAEEMKRFGYLKSHEWKTLERLSLIERLYPSSSFWRTYLERQRQPSEGASTTFSPEEHRLLMSLHMWINYSIECDEIDGVVTSSWSSISKASDFAMVDGDAARAGYWACAAIWSDAWDQTTIDRIVLDQPLTLGIHVPWESQFEYHMVHNDWDEIQKLLDMIPSSILSDGTLRINLDNMYSDAYSAGRENACYPTYVCPDEDLEPVCMDVPNVKIFKFSASNMCSSWLKMLLEQELAKKFIFLKEQWQSTAEIMPLLARAGLIFGMPKGSTKARLPKDSSGLQLLNINEKFSKVTAEALHRLVIYHCAQNNLPNLLELYLDHHKLVLDNDSLCSLKEAAGGCQWAKWLLFSRVKGHEYDASFSNARSILSNHKIVSGGLNVLDIDDIIRTVDDMAEGGGEMAALATLMYAPIPVQNCLCYGSVSRHSSSSFQCTVENLRPGLQPFPTLWRTLVAACFGHGADARSSSMNYHNVLGKSALSDYLNWRDNVFSSAGGDTSLVQMLPCWFPKPIRRLVKLFVEGPLGWQMLSGALPAEEAFLLRENASVVNTSKNTLFSGISWEAAIQKSIEEELYSSLEENKFGIEHHLHRGRALAAFNHLLGLRALKCKSTHAHRELSGASMPIPTNIQSDVQTLLEPLTLDERPIISSVMPLAIMNFEDSALVATCAFLLDLFGLSASMLHVDVAALQRISSYYKSMKNNTHFVQVSQMSAAFHAVPYEGDLALSLARALADEYPQLVDLHILQQKDAPPQVEVSKQPPRSLVTVLQHLEKASLPSLIEGKTCGSWLKNGGGDGTEYRSQQKADSQHWSLVTAFCQLHHLPLSTKYLAVLAKDNDWVGFLTEAQHGGFPFDTVIQVAAKEFSDPRLKIHILTVLKSMQSIKKKASSPTSSALPSKFCEMSFAESNSMTGIELFALVAECERQKNPGEALLMKAKDLCWSLLAMIASCFSDVSPLSCLTVWLEITAARETTSIQLNDISSQILRNTRAAVEATNALPISSRGVTFHYNRRNPKRRRHMEPTSGNHSIVSPSNVPDSSIYTEVTASQGTNPEMERLIMANAPTKLLSEPEEALLSLSNMVAVLCEQHFFLPLLRAFEMFLPSCSLLPFIRFLQAFSQMRLSEASAHLSSFSARIKEEPYHLNLNATRDGQINIPWISSTAVKAADAVLSTCPSAYEKRCLLQLLAAADFGDGGTANTGYQRQYWKINLSEPLLCNDSDRCLGNETMDDVSLLMSLERDGHWEQARNWAKQLEPSGETSKSMVHHVTEMQAEAMVAEWKEFLWDVPDERAALWNHCQMLFIRHSFPALQAGKFFLKHAEAIEKEIPAKELHEILLLSLQWLSGTMTQCNPMYPLHLLREIETRVWLLAVESEAQSRPDVDLSLPSSLQNPAGGNNISIIEQTACVIAKMDNHINDVRTRSNEKNGTREGNQLLQRHLLASDSNSQSTAGSSARTKRRTKASLQLRRPLIDNADKNTEIDEYSSPSNTFKSNSELFRQLPEENGKIETSFSGWEERVRPADLERAVLSLLEFGQITAARQLQQKLSPTSVPSELIIVDAVLKLAAILSPSYSGVVPLSALDPELSSVIESYGINCSSIRDPLQVLESLTTKCNEGCGRGLCKRIIAVFKAASVLSISFSEAFEKRPIELLQLLSLKAQDSLEEARLLVHTHAMPPASIARILAESFLKGLLAAHRGGYMDAQKDEGPAPLLWRLSDFLKWAELCPSEQEIGHALMRLVITGQEIPHACEVELLILSHHFYKSSACLDGVDVLVALAANRVESYVMEGDFSCLARLVTGVSNLHALNFILGILIENGQLELLLQKYSAADPATGTAEAIRGFRMAVLTALKHFNPHDLDAFALVYNHFDMKHDTASLLESRSKQSMQLWFSRHDKVLQNDDLLESMHYLIEAAEVYATIDAGQKTHHTCARASLLSLQIRIPDIPWMDLSDTNARRVLVDQSRFQEALIVAEAYGLNQPSEWALVLWNQMLRPDLIEQFVSEFVAVLPLQPSTLNDLARFYRAEVAARGDQSHFSVWLSPGGLPAEWVKHLGKSFRTLLKMTRDLRVRVQLATVATGFSDVVDTCNSVLDKVPETAGPLILRKGHGGAYLPLM</sequence>
<evidence type="ECO:0000256" key="1">
    <source>
        <dbReference type="SAM" id="MobiDB-lite"/>
    </source>
</evidence>
<gene>
    <name evidence="3" type="primary">DDB_G0268328_1</name>
    <name evidence="3" type="ORF">g.96733</name>
</gene>
<feature type="region of interest" description="Disordered" evidence="1">
    <location>
        <begin position="77"/>
        <end position="103"/>
    </location>
</feature>
<proteinExistence type="predicted"/>
<dbReference type="PANTHER" id="PTHR13650:SF0">
    <property type="entry name" value="SPATACSIN"/>
    <property type="match status" value="1"/>
</dbReference>
<feature type="domain" description="Spatacsin C-terminal" evidence="2">
    <location>
        <begin position="2888"/>
        <end position="3179"/>
    </location>
</feature>
<feature type="compositionally biased region" description="Polar residues" evidence="1">
    <location>
        <begin position="88"/>
        <end position="100"/>
    </location>
</feature>
<organism evidence="3">
    <name type="scientific">Anthurium amnicola</name>
    <dbReference type="NCBI Taxonomy" id="1678845"/>
    <lineage>
        <taxon>Eukaryota</taxon>
        <taxon>Viridiplantae</taxon>
        <taxon>Streptophyta</taxon>
        <taxon>Embryophyta</taxon>
        <taxon>Tracheophyta</taxon>
        <taxon>Spermatophyta</taxon>
        <taxon>Magnoliopsida</taxon>
        <taxon>Liliopsida</taxon>
        <taxon>Araceae</taxon>
        <taxon>Pothoideae</taxon>
        <taxon>Potheae</taxon>
        <taxon>Anthurium</taxon>
    </lineage>
</organism>
<protein>
    <submittedName>
        <fullName evidence="3">Protein DDB_G0268328</fullName>
    </submittedName>
</protein>
<evidence type="ECO:0000313" key="3">
    <source>
        <dbReference type="EMBL" id="JAT44318.1"/>
    </source>
</evidence>
<feature type="compositionally biased region" description="Polar residues" evidence="1">
    <location>
        <begin position="2599"/>
        <end position="2611"/>
    </location>
</feature>